<comment type="caution">
    <text evidence="1">The sequence shown here is derived from an EMBL/GenBank/DDBJ whole genome shotgun (WGS) entry which is preliminary data.</text>
</comment>
<dbReference type="EMBL" id="DAAUQJ010000013">
    <property type="protein sequence ID" value="HAF2414215.1"/>
    <property type="molecule type" value="Genomic_DNA"/>
</dbReference>
<gene>
    <name evidence="2" type="ORF">G8N70_004617</name>
    <name evidence="1" type="ORF">G9B72_004673</name>
</gene>
<evidence type="ECO:0000313" key="1">
    <source>
        <dbReference type="EMBL" id="HAF2158454.1"/>
    </source>
</evidence>
<dbReference type="AlphaFoldDB" id="A0A743Q977"/>
<accession>A0A743Q977</accession>
<reference evidence="1" key="1">
    <citation type="journal article" date="2018" name="Genome Biol.">
        <title>SKESA: strategic k-mer extension for scrupulous assemblies.</title>
        <authorList>
            <person name="Souvorov A."/>
            <person name="Agarwala R."/>
            <person name="Lipman D.J."/>
        </authorList>
    </citation>
    <scope>NUCLEOTIDE SEQUENCE</scope>
    <source>
        <strain evidence="1">MA.CCC_In-Sin1</strain>
        <strain evidence="2">MA.CCC_P4</strain>
    </source>
</reference>
<name>A0A743Q977_SALER</name>
<proteinExistence type="predicted"/>
<dbReference type="EMBL" id="DAAUOP010000018">
    <property type="protein sequence ID" value="HAF2158454.1"/>
    <property type="molecule type" value="Genomic_DNA"/>
</dbReference>
<sequence length="58" mass="6407">MRTFAARGITATARRTCPGQNAKVFAGLLRQKLLWAVHFTLDSQCDGLWLYQPPATGT</sequence>
<protein>
    <submittedName>
        <fullName evidence="1">Uncharacterized protein</fullName>
    </submittedName>
</protein>
<organism evidence="1">
    <name type="scientific">Salmonella enterica</name>
    <name type="common">Salmonella choleraesuis</name>
    <dbReference type="NCBI Taxonomy" id="28901"/>
    <lineage>
        <taxon>Bacteria</taxon>
        <taxon>Pseudomonadati</taxon>
        <taxon>Pseudomonadota</taxon>
        <taxon>Gammaproteobacteria</taxon>
        <taxon>Enterobacterales</taxon>
        <taxon>Enterobacteriaceae</taxon>
        <taxon>Salmonella</taxon>
    </lineage>
</organism>
<evidence type="ECO:0000313" key="2">
    <source>
        <dbReference type="EMBL" id="HAF2414215.1"/>
    </source>
</evidence>
<reference evidence="1" key="2">
    <citation type="submission" date="2020-02" db="EMBL/GenBank/DDBJ databases">
        <authorList>
            <consortium name="NCBI Pathogen Detection Project"/>
        </authorList>
    </citation>
    <scope>NUCLEOTIDE SEQUENCE</scope>
    <source>
        <strain evidence="1">MA.CCC_In-Sin1</strain>
        <strain evidence="2">MA.CCC_P4</strain>
    </source>
</reference>